<sequence length="101" mass="11175">MAEAMVRVVMVIMVEMATDLVETEVGTVMTPTHILGLGLDLIIVDRLDDILWWPLLESNRSSSSASTSEGSNTTWRGTKSAYYMEFAQKSMGVKMAEITNN</sequence>
<reference evidence="1 4" key="2">
    <citation type="submission" date="2018-08" db="EMBL/GenBank/DDBJ databases">
        <title>Aphanomyces genome sequencing and annotation.</title>
        <authorList>
            <person name="Minardi D."/>
            <person name="Oidtmann B."/>
            <person name="Van Der Giezen M."/>
            <person name="Studholme D.J."/>
        </authorList>
    </citation>
    <scope>NUCLEOTIDE SEQUENCE [LARGE SCALE GENOMIC DNA]</scope>
    <source>
        <strain evidence="1 4">FDL457</strain>
    </source>
</reference>
<protein>
    <submittedName>
        <fullName evidence="1">Uncharacterized protein</fullName>
    </submittedName>
</protein>
<comment type="caution">
    <text evidence="1">The sequence shown here is derived from an EMBL/GenBank/DDBJ whole genome shotgun (WGS) entry which is preliminary data.</text>
</comment>
<dbReference type="Proteomes" id="UP000286510">
    <property type="component" value="Unassembled WGS sequence"/>
</dbReference>
<evidence type="ECO:0000313" key="1">
    <source>
        <dbReference type="EMBL" id="RHY83000.1"/>
    </source>
</evidence>
<evidence type="ECO:0000313" key="2">
    <source>
        <dbReference type="EMBL" id="RLO11949.1"/>
    </source>
</evidence>
<evidence type="ECO:0000313" key="3">
    <source>
        <dbReference type="Proteomes" id="UP000275652"/>
    </source>
</evidence>
<name>A0A3L6VTE7_APHAT</name>
<feature type="non-terminal residue" evidence="1">
    <location>
        <position position="101"/>
    </location>
</feature>
<dbReference type="Proteomes" id="UP000275652">
    <property type="component" value="Unassembled WGS sequence"/>
</dbReference>
<gene>
    <name evidence="1" type="ORF">DYB26_009616</name>
    <name evidence="2" type="ORF">DYB28_011270</name>
</gene>
<dbReference type="AlphaFoldDB" id="A0A3L6VTE7"/>
<proteinExistence type="predicted"/>
<dbReference type="EMBL" id="QUTF01025801">
    <property type="protein sequence ID" value="RHY83000.1"/>
    <property type="molecule type" value="Genomic_DNA"/>
</dbReference>
<organism evidence="1 4">
    <name type="scientific">Aphanomyces astaci</name>
    <name type="common">Crayfish plague agent</name>
    <dbReference type="NCBI Taxonomy" id="112090"/>
    <lineage>
        <taxon>Eukaryota</taxon>
        <taxon>Sar</taxon>
        <taxon>Stramenopiles</taxon>
        <taxon>Oomycota</taxon>
        <taxon>Saprolegniomycetes</taxon>
        <taxon>Saprolegniales</taxon>
        <taxon>Verrucalvaceae</taxon>
        <taxon>Aphanomyces</taxon>
    </lineage>
</organism>
<accession>A0A3L6VTE7</accession>
<evidence type="ECO:0000313" key="4">
    <source>
        <dbReference type="Proteomes" id="UP000286510"/>
    </source>
</evidence>
<reference evidence="2 3" key="1">
    <citation type="journal article" date="2018" name="J. Invertebr. Pathol.">
        <title>New genotyping method for the causative agent of crayfish plague (Aphanomyces astaci) based on whole genome data.</title>
        <authorList>
            <person name="Minardi D."/>
            <person name="Studholme D.J."/>
            <person name="van der Giezen M."/>
            <person name="Pretto T."/>
            <person name="Oidtmann B."/>
        </authorList>
    </citation>
    <scope>NUCLEOTIDE SEQUENCE [LARGE SCALE GENOMIC DNA]</scope>
    <source>
        <strain evidence="2 3">KB13</strain>
    </source>
</reference>
<dbReference type="EMBL" id="QUTI01014721">
    <property type="protein sequence ID" value="RLO11949.1"/>
    <property type="molecule type" value="Genomic_DNA"/>
</dbReference>